<keyword evidence="11" id="KW-1185">Reference proteome</keyword>
<dbReference type="InterPro" id="IPR011295">
    <property type="entry name" value="UbiH"/>
</dbReference>
<protein>
    <submittedName>
        <fullName evidence="10">2-octaprenyl-6-methoxyphenyl hydroxylase</fullName>
        <ecNumber evidence="10">1.14.13.-</ecNumber>
    </submittedName>
</protein>
<dbReference type="EC" id="1.14.13.-" evidence="10"/>
<dbReference type="SUPFAM" id="SSF51905">
    <property type="entry name" value="FAD/NAD(P)-binding domain"/>
    <property type="match status" value="1"/>
</dbReference>
<dbReference type="GO" id="GO:0008681">
    <property type="term" value="F:2-octaprenyl-6-methoxyphenol hydroxylase activity"/>
    <property type="evidence" value="ECO:0007669"/>
    <property type="project" value="InterPro"/>
</dbReference>
<feature type="domain" description="FAD-binding" evidence="9">
    <location>
        <begin position="14"/>
        <end position="328"/>
    </location>
</feature>
<evidence type="ECO:0000256" key="2">
    <source>
        <dbReference type="ARBA" id="ARBA00004749"/>
    </source>
</evidence>
<dbReference type="Gene3D" id="3.50.50.60">
    <property type="entry name" value="FAD/NAD(P)-binding domain"/>
    <property type="match status" value="2"/>
</dbReference>
<comment type="pathway">
    <text evidence="2">Cofactor biosynthesis; ubiquinone biosynthesis.</text>
</comment>
<dbReference type="GO" id="GO:0071949">
    <property type="term" value="F:FAD binding"/>
    <property type="evidence" value="ECO:0007669"/>
    <property type="project" value="InterPro"/>
</dbReference>
<dbReference type="GO" id="GO:0006744">
    <property type="term" value="P:ubiquinone biosynthetic process"/>
    <property type="evidence" value="ECO:0007669"/>
    <property type="project" value="InterPro"/>
</dbReference>
<evidence type="ECO:0000313" key="11">
    <source>
        <dbReference type="Proteomes" id="UP001239782"/>
    </source>
</evidence>
<evidence type="ECO:0000256" key="6">
    <source>
        <dbReference type="ARBA" id="ARBA00023002"/>
    </source>
</evidence>
<dbReference type="EMBL" id="CP133548">
    <property type="protein sequence ID" value="WMS86220.1"/>
    <property type="molecule type" value="Genomic_DNA"/>
</dbReference>
<reference evidence="10 11" key="1">
    <citation type="submission" date="2023-08" db="EMBL/GenBank/DDBJ databases">
        <title>Pleionea litopenaei sp. nov., isolated from stomach of juvenile Litopenaeus vannamei.</title>
        <authorList>
            <person name="Rho A.M."/>
            <person name="Hwang C.Y."/>
        </authorList>
    </citation>
    <scope>NUCLEOTIDE SEQUENCE [LARGE SCALE GENOMIC DNA]</scope>
    <source>
        <strain evidence="10 11">HL-JVS1</strain>
    </source>
</reference>
<evidence type="ECO:0000256" key="5">
    <source>
        <dbReference type="ARBA" id="ARBA00022827"/>
    </source>
</evidence>
<dbReference type="NCBIfam" id="TIGR01988">
    <property type="entry name" value="Ubi-OHases"/>
    <property type="match status" value="1"/>
</dbReference>
<name>A0AA51RRE7_9GAMM</name>
<keyword evidence="8" id="KW-0812">Transmembrane</keyword>
<organism evidence="10 11">
    <name type="scientific">Pleionea litopenaei</name>
    <dbReference type="NCBI Taxonomy" id="3070815"/>
    <lineage>
        <taxon>Bacteria</taxon>
        <taxon>Pseudomonadati</taxon>
        <taxon>Pseudomonadota</taxon>
        <taxon>Gammaproteobacteria</taxon>
        <taxon>Oceanospirillales</taxon>
        <taxon>Pleioneaceae</taxon>
        <taxon>Pleionea</taxon>
    </lineage>
</organism>
<dbReference type="InterPro" id="IPR010971">
    <property type="entry name" value="UbiH/COQ6"/>
</dbReference>
<evidence type="ECO:0000256" key="7">
    <source>
        <dbReference type="ARBA" id="ARBA00023033"/>
    </source>
</evidence>
<evidence type="ECO:0000256" key="4">
    <source>
        <dbReference type="ARBA" id="ARBA00022630"/>
    </source>
</evidence>
<dbReference type="InterPro" id="IPR002938">
    <property type="entry name" value="FAD-bd"/>
</dbReference>
<evidence type="ECO:0000256" key="1">
    <source>
        <dbReference type="ARBA" id="ARBA00001974"/>
    </source>
</evidence>
<dbReference type="InterPro" id="IPR051205">
    <property type="entry name" value="UbiH/COQ6_monooxygenase"/>
</dbReference>
<evidence type="ECO:0000313" key="10">
    <source>
        <dbReference type="EMBL" id="WMS86220.1"/>
    </source>
</evidence>
<accession>A0AA51RRE7</accession>
<evidence type="ECO:0000256" key="3">
    <source>
        <dbReference type="ARBA" id="ARBA00005349"/>
    </source>
</evidence>
<dbReference type="KEGG" id="plei:Q9312_13425"/>
<feature type="transmembrane region" description="Helical" evidence="8">
    <location>
        <begin position="12"/>
        <end position="33"/>
    </location>
</feature>
<dbReference type="PRINTS" id="PR00420">
    <property type="entry name" value="RNGMNOXGNASE"/>
</dbReference>
<keyword evidence="5" id="KW-0274">FAD</keyword>
<dbReference type="PANTHER" id="PTHR43876">
    <property type="entry name" value="UBIQUINONE BIOSYNTHESIS MONOOXYGENASE COQ6, MITOCHONDRIAL"/>
    <property type="match status" value="1"/>
</dbReference>
<dbReference type="PROSITE" id="PS01304">
    <property type="entry name" value="UBIH"/>
    <property type="match status" value="1"/>
</dbReference>
<dbReference type="AlphaFoldDB" id="A0AA51RRE7"/>
<dbReference type="NCBIfam" id="NF004356">
    <property type="entry name" value="PRK05732.1"/>
    <property type="match status" value="1"/>
</dbReference>
<dbReference type="Pfam" id="PF01494">
    <property type="entry name" value="FAD_binding_3"/>
    <property type="match status" value="1"/>
</dbReference>
<comment type="cofactor">
    <cofactor evidence="1">
        <name>FAD</name>
        <dbReference type="ChEBI" id="CHEBI:57692"/>
    </cofactor>
</comment>
<dbReference type="InterPro" id="IPR018168">
    <property type="entry name" value="Ubi_Hdrlase_CS"/>
</dbReference>
<keyword evidence="7" id="KW-0503">Monooxygenase</keyword>
<keyword evidence="8" id="KW-0472">Membrane</keyword>
<dbReference type="RefSeq" id="WP_309201372.1">
    <property type="nucleotide sequence ID" value="NZ_CP133548.1"/>
</dbReference>
<keyword evidence="6 10" id="KW-0560">Oxidoreductase</keyword>
<keyword evidence="8" id="KW-1133">Transmembrane helix</keyword>
<dbReference type="InterPro" id="IPR036188">
    <property type="entry name" value="FAD/NAD-bd_sf"/>
</dbReference>
<proteinExistence type="inferred from homology"/>
<gene>
    <name evidence="10" type="primary">ubiH</name>
    <name evidence="10" type="synonym">visB</name>
    <name evidence="10" type="ORF">Q9312_13425</name>
</gene>
<dbReference type="PANTHER" id="PTHR43876:SF8">
    <property type="entry name" value="2-OCTAPRENYL-6-METHOXYPHENOL HYDROXYLASE"/>
    <property type="match status" value="1"/>
</dbReference>
<keyword evidence="4" id="KW-0285">Flavoprotein</keyword>
<dbReference type="Proteomes" id="UP001239782">
    <property type="component" value="Chromosome"/>
</dbReference>
<dbReference type="NCBIfam" id="TIGR01984">
    <property type="entry name" value="UbiH"/>
    <property type="match status" value="1"/>
</dbReference>
<comment type="similarity">
    <text evidence="3">Belongs to the UbiH/COQ6 family.</text>
</comment>
<evidence type="ECO:0000259" key="9">
    <source>
        <dbReference type="Pfam" id="PF01494"/>
    </source>
</evidence>
<evidence type="ECO:0000256" key="8">
    <source>
        <dbReference type="SAM" id="Phobius"/>
    </source>
</evidence>
<sequence length="436" mass="48583">MQSESRNENKDHDFDVIIVGGGMVGATLALALAPLNLSIAIVEAFPQGASQPSFDDRSIALSLGSKQLLEQFGVWRSMASSVAPIEHIHVSDRGHLGLCRMHAEDVGESALGFVVENRVMGQQLHEQLKQYETITQFVPAEITDYQCRSQAAQLTIHHLDQSKRLRSKLIVAADGTHSPMAQRSHIGFQSFEYGQYAAIANIATDKPPNGWAYERFTEHGPIALLPLVRDRYSVVWTVAPEQVSELRDSDDSEFLKRLQQAFGYRVGRMMKVGQRQFYPLTQRRLLRGFDLRLVFVGNALHTGHPVAGQGFNLGIRDVAALVEMIAMTRYLNEDYGSQTCLEFYWESRQTDIDETLAMTETLVRSFSNTNPALALGRNLALLALDKCSILRNGLAEVAMGKRHDLSGLARGIPLSELHRQPKRDGLAARLLKQCED</sequence>